<dbReference type="SUPFAM" id="SSF51197">
    <property type="entry name" value="Clavaminate synthase-like"/>
    <property type="match status" value="1"/>
</dbReference>
<proteinExistence type="predicted"/>
<dbReference type="Pfam" id="PF05721">
    <property type="entry name" value="PhyH"/>
    <property type="match status" value="1"/>
</dbReference>
<sequence>MLLVNPNKGFGWHQDNQNGPIDFPYALRWWVAMDRCGQNDFGAPEYLLGSHKNTSVDDKAVFVNIEDGDLPTFTRKTKFIPEPGDLIIWDARTIHRIVSPPGQCWQEGTQRRALGGTVAKDGAIYLNKGGASGISDLAGHNLTNGEKLASPYFPRIYPTRDPEEEAVRSKREIIGRSPKKIAELAVTLLSNAGKYVSFTKVVGKKQ</sequence>
<name>A0ABN9U5L6_9DINO</name>
<gene>
    <name evidence="1" type="ORF">PCOR1329_LOCUS45424</name>
</gene>
<dbReference type="Gene3D" id="2.60.120.620">
    <property type="entry name" value="q2cbj1_9rhob like domain"/>
    <property type="match status" value="1"/>
</dbReference>
<dbReference type="EMBL" id="CAUYUJ010015463">
    <property type="protein sequence ID" value="CAK0854257.1"/>
    <property type="molecule type" value="Genomic_DNA"/>
</dbReference>
<protein>
    <recommendedName>
        <fullName evidence="3">Fe2OG dioxygenase domain-containing protein</fullName>
    </recommendedName>
</protein>
<dbReference type="InterPro" id="IPR008775">
    <property type="entry name" value="Phytyl_CoA_dOase-like"/>
</dbReference>
<organism evidence="1 2">
    <name type="scientific">Prorocentrum cordatum</name>
    <dbReference type="NCBI Taxonomy" id="2364126"/>
    <lineage>
        <taxon>Eukaryota</taxon>
        <taxon>Sar</taxon>
        <taxon>Alveolata</taxon>
        <taxon>Dinophyceae</taxon>
        <taxon>Prorocentrales</taxon>
        <taxon>Prorocentraceae</taxon>
        <taxon>Prorocentrum</taxon>
    </lineage>
</organism>
<evidence type="ECO:0000313" key="1">
    <source>
        <dbReference type="EMBL" id="CAK0854257.1"/>
    </source>
</evidence>
<evidence type="ECO:0008006" key="3">
    <source>
        <dbReference type="Google" id="ProtNLM"/>
    </source>
</evidence>
<accession>A0ABN9U5L6</accession>
<dbReference type="Proteomes" id="UP001189429">
    <property type="component" value="Unassembled WGS sequence"/>
</dbReference>
<comment type="caution">
    <text evidence="1">The sequence shown here is derived from an EMBL/GenBank/DDBJ whole genome shotgun (WGS) entry which is preliminary data.</text>
</comment>
<evidence type="ECO:0000313" key="2">
    <source>
        <dbReference type="Proteomes" id="UP001189429"/>
    </source>
</evidence>
<keyword evidence="2" id="KW-1185">Reference proteome</keyword>
<reference evidence="1" key="1">
    <citation type="submission" date="2023-10" db="EMBL/GenBank/DDBJ databases">
        <authorList>
            <person name="Chen Y."/>
            <person name="Shah S."/>
            <person name="Dougan E. K."/>
            <person name="Thang M."/>
            <person name="Chan C."/>
        </authorList>
    </citation>
    <scope>NUCLEOTIDE SEQUENCE [LARGE SCALE GENOMIC DNA]</scope>
</reference>